<evidence type="ECO:0000313" key="6">
    <source>
        <dbReference type="Proteomes" id="UP000295680"/>
    </source>
</evidence>
<evidence type="ECO:0000256" key="2">
    <source>
        <dbReference type="ARBA" id="ARBA00022448"/>
    </source>
</evidence>
<dbReference type="GO" id="GO:0042597">
    <property type="term" value="C:periplasmic space"/>
    <property type="evidence" value="ECO:0007669"/>
    <property type="project" value="UniProtKB-ARBA"/>
</dbReference>
<accession>A0A4R2J4P9</accession>
<dbReference type="Pfam" id="PF00496">
    <property type="entry name" value="SBP_bac_5"/>
    <property type="match status" value="1"/>
</dbReference>
<protein>
    <submittedName>
        <fullName evidence="5">Peptide/nickel transport system substrate-binding protein</fullName>
    </submittedName>
</protein>
<feature type="domain" description="Solute-binding protein family 5" evidence="4">
    <location>
        <begin position="97"/>
        <end position="409"/>
    </location>
</feature>
<evidence type="ECO:0000259" key="4">
    <source>
        <dbReference type="Pfam" id="PF00496"/>
    </source>
</evidence>
<keyword evidence="3" id="KW-0732">Signal</keyword>
<evidence type="ECO:0000313" key="5">
    <source>
        <dbReference type="EMBL" id="TCO53731.1"/>
    </source>
</evidence>
<proteinExistence type="inferred from homology"/>
<dbReference type="PROSITE" id="PS51318">
    <property type="entry name" value="TAT"/>
    <property type="match status" value="1"/>
</dbReference>
<dbReference type="GO" id="GO:0043190">
    <property type="term" value="C:ATP-binding cassette (ABC) transporter complex"/>
    <property type="evidence" value="ECO:0007669"/>
    <property type="project" value="InterPro"/>
</dbReference>
<dbReference type="PIRSF" id="PIRSF002741">
    <property type="entry name" value="MppA"/>
    <property type="match status" value="1"/>
</dbReference>
<dbReference type="InterPro" id="IPR030678">
    <property type="entry name" value="Peptide/Ni-bd"/>
</dbReference>
<dbReference type="PANTHER" id="PTHR30290">
    <property type="entry name" value="PERIPLASMIC BINDING COMPONENT OF ABC TRANSPORTER"/>
    <property type="match status" value="1"/>
</dbReference>
<sequence length="522" mass="56932">MTVTRRELLRASALLGAGGALLGASGGITACTTGDTGRQALNAALGPRRRGGVLRIGVTGGGAQDTLDPHHPPTYPDQARVSNLYEPLFGRDAAYNIEPVLAESLEPAEQGRTWTLRLRADVSFHNGKPLDADDVIFTLRRIADLPGTGAAALRVVDMAGLRKIDARTLRIPLTVPYALFQDDLAQYYMAIVPTGFDLAHPVGTGPFRYGTFTPGRISSFPRNDHYWRADQPYVDELVIVDFPSDDARVAALLSGDVQAIDNVPPGQINDVKAAGATVMASESGAWTPFTMRVDKAPFNDVRVRQAFRLMVDRDQMVSQALAGQGRIANDLYAPFDASYASDIPQRRQDLAQAKSLLRQAGQAGLRVELVTSSGIGSGAVEAATLFAQQAKGAGVTIAVRTVDSATFYGSDYLNWVFAEDYWYTRNYLPQVAQGSLPDAPYNECHFNDQRFTSLINRARGELNPAKRAQLLKDAQRIEYDTGGYIIWGFKNQLDAYTNKVTGFVPDRNMPLSSFQFRTISFV</sequence>
<dbReference type="InterPro" id="IPR039424">
    <property type="entry name" value="SBP_5"/>
</dbReference>
<dbReference type="OrthoDB" id="9046151at2"/>
<dbReference type="PROSITE" id="PS51257">
    <property type="entry name" value="PROKAR_LIPOPROTEIN"/>
    <property type="match status" value="1"/>
</dbReference>
<dbReference type="Gene3D" id="3.90.76.10">
    <property type="entry name" value="Dipeptide-binding Protein, Domain 1"/>
    <property type="match status" value="1"/>
</dbReference>
<dbReference type="InterPro" id="IPR006311">
    <property type="entry name" value="TAT_signal"/>
</dbReference>
<evidence type="ECO:0000256" key="1">
    <source>
        <dbReference type="ARBA" id="ARBA00005695"/>
    </source>
</evidence>
<dbReference type="Proteomes" id="UP000295680">
    <property type="component" value="Unassembled WGS sequence"/>
</dbReference>
<dbReference type="GO" id="GO:1904680">
    <property type="term" value="F:peptide transmembrane transporter activity"/>
    <property type="evidence" value="ECO:0007669"/>
    <property type="project" value="TreeGrafter"/>
</dbReference>
<dbReference type="RefSeq" id="WP_132123680.1">
    <property type="nucleotide sequence ID" value="NZ_SLWS01000010.1"/>
</dbReference>
<dbReference type="Gene3D" id="3.10.105.10">
    <property type="entry name" value="Dipeptide-binding Protein, Domain 3"/>
    <property type="match status" value="1"/>
</dbReference>
<evidence type="ECO:0000256" key="3">
    <source>
        <dbReference type="ARBA" id="ARBA00022729"/>
    </source>
</evidence>
<dbReference type="PANTHER" id="PTHR30290:SF9">
    <property type="entry name" value="OLIGOPEPTIDE-BINDING PROTEIN APPA"/>
    <property type="match status" value="1"/>
</dbReference>
<comment type="similarity">
    <text evidence="1">Belongs to the bacterial solute-binding protein 5 family.</text>
</comment>
<dbReference type="Gene3D" id="3.40.190.10">
    <property type="entry name" value="Periplasmic binding protein-like II"/>
    <property type="match status" value="1"/>
</dbReference>
<keyword evidence="6" id="KW-1185">Reference proteome</keyword>
<dbReference type="GO" id="GO:0015833">
    <property type="term" value="P:peptide transport"/>
    <property type="evidence" value="ECO:0007669"/>
    <property type="project" value="TreeGrafter"/>
</dbReference>
<dbReference type="EMBL" id="SLWS01000010">
    <property type="protein sequence ID" value="TCO53731.1"/>
    <property type="molecule type" value="Genomic_DNA"/>
</dbReference>
<reference evidence="5 6" key="1">
    <citation type="submission" date="2019-03" db="EMBL/GenBank/DDBJ databases">
        <title>Genomic Encyclopedia of Type Strains, Phase IV (KMG-IV): sequencing the most valuable type-strain genomes for metagenomic binning, comparative biology and taxonomic classification.</title>
        <authorList>
            <person name="Goeker M."/>
        </authorList>
    </citation>
    <scope>NUCLEOTIDE SEQUENCE [LARGE SCALE GENOMIC DNA]</scope>
    <source>
        <strain evidence="5 6">DSM 45934</strain>
    </source>
</reference>
<dbReference type="InterPro" id="IPR000914">
    <property type="entry name" value="SBP_5_dom"/>
</dbReference>
<keyword evidence="2" id="KW-0813">Transport</keyword>
<dbReference type="SUPFAM" id="SSF53850">
    <property type="entry name" value="Periplasmic binding protein-like II"/>
    <property type="match status" value="1"/>
</dbReference>
<comment type="caution">
    <text evidence="5">The sequence shown here is derived from an EMBL/GenBank/DDBJ whole genome shotgun (WGS) entry which is preliminary data.</text>
</comment>
<name>A0A4R2J4P9_9PSEU</name>
<gene>
    <name evidence="5" type="ORF">EV192_110321</name>
</gene>
<dbReference type="CDD" id="cd08503">
    <property type="entry name" value="PBP2_NikA_DppA_OppA_like_17"/>
    <property type="match status" value="1"/>
</dbReference>
<dbReference type="AlphaFoldDB" id="A0A4R2J4P9"/>
<organism evidence="5 6">
    <name type="scientific">Actinocrispum wychmicini</name>
    <dbReference type="NCBI Taxonomy" id="1213861"/>
    <lineage>
        <taxon>Bacteria</taxon>
        <taxon>Bacillati</taxon>
        <taxon>Actinomycetota</taxon>
        <taxon>Actinomycetes</taxon>
        <taxon>Pseudonocardiales</taxon>
        <taxon>Pseudonocardiaceae</taxon>
        <taxon>Actinocrispum</taxon>
    </lineage>
</organism>